<feature type="region of interest" description="Disordered" evidence="1">
    <location>
        <begin position="40"/>
        <end position="63"/>
    </location>
</feature>
<accession>A0A9P6CAG4</accession>
<organism evidence="3 4">
    <name type="scientific">Macrolepiota fuliginosa MF-IS2</name>
    <dbReference type="NCBI Taxonomy" id="1400762"/>
    <lineage>
        <taxon>Eukaryota</taxon>
        <taxon>Fungi</taxon>
        <taxon>Dikarya</taxon>
        <taxon>Basidiomycota</taxon>
        <taxon>Agaricomycotina</taxon>
        <taxon>Agaricomycetes</taxon>
        <taxon>Agaricomycetidae</taxon>
        <taxon>Agaricales</taxon>
        <taxon>Agaricineae</taxon>
        <taxon>Agaricaceae</taxon>
        <taxon>Macrolepiota</taxon>
    </lineage>
</organism>
<comment type="caution">
    <text evidence="3">The sequence shown here is derived from an EMBL/GenBank/DDBJ whole genome shotgun (WGS) entry which is preliminary data.</text>
</comment>
<evidence type="ECO:0000256" key="1">
    <source>
        <dbReference type="SAM" id="MobiDB-lite"/>
    </source>
</evidence>
<dbReference type="InterPro" id="IPR046528">
    <property type="entry name" value="DUF6593"/>
</dbReference>
<gene>
    <name evidence="3" type="ORF">P691DRAFT_754890</name>
</gene>
<dbReference type="AlphaFoldDB" id="A0A9P6CAG4"/>
<reference evidence="3" key="1">
    <citation type="submission" date="2020-11" db="EMBL/GenBank/DDBJ databases">
        <authorList>
            <consortium name="DOE Joint Genome Institute"/>
            <person name="Ahrendt S."/>
            <person name="Riley R."/>
            <person name="Andreopoulos W."/>
            <person name="Labutti K."/>
            <person name="Pangilinan J."/>
            <person name="Ruiz-Duenas F.J."/>
            <person name="Barrasa J.M."/>
            <person name="Sanchez-Garcia M."/>
            <person name="Camarero S."/>
            <person name="Miyauchi S."/>
            <person name="Serrano A."/>
            <person name="Linde D."/>
            <person name="Babiker R."/>
            <person name="Drula E."/>
            <person name="Ayuso-Fernandez I."/>
            <person name="Pacheco R."/>
            <person name="Padilla G."/>
            <person name="Ferreira P."/>
            <person name="Barriuso J."/>
            <person name="Kellner H."/>
            <person name="Castanera R."/>
            <person name="Alfaro M."/>
            <person name="Ramirez L."/>
            <person name="Pisabarro A.G."/>
            <person name="Kuo A."/>
            <person name="Tritt A."/>
            <person name="Lipzen A."/>
            <person name="He G."/>
            <person name="Yan M."/>
            <person name="Ng V."/>
            <person name="Cullen D."/>
            <person name="Martin F."/>
            <person name="Rosso M.-N."/>
            <person name="Henrissat B."/>
            <person name="Hibbett D."/>
            <person name="Martinez A.T."/>
            <person name="Grigoriev I.V."/>
        </authorList>
    </citation>
    <scope>NUCLEOTIDE SEQUENCE</scope>
    <source>
        <strain evidence="3">MF-IS2</strain>
    </source>
</reference>
<sequence>MIILNEIESLKSESSASLYLLEPPPKHPLSGTILSANSSSVSLSQRTPLPPSPPQRSLPQPTTPPGHVHFFTLAFAASTRQGLIDDSHNRYLESKRPATSITYTFTPKVTPSNSMILSAPTYTSAPQDPYYISVNMNCFTPTSYITTICRGSWEGETVGEFEMGLTVSKRQSTVYTRGREYSLSDLLETNFRLIKTTWSWNIMDEDRNVIHWDDSSGNGMLTCFSSKDRVRGDLLAKFIPPSHPRKHGKTPEFTRLEVLPLGHDFIDDIVISSLVIERWRTTPTIPHVSNPLT</sequence>
<keyword evidence="4" id="KW-1185">Reference proteome</keyword>
<feature type="compositionally biased region" description="Pro residues" evidence="1">
    <location>
        <begin position="48"/>
        <end position="63"/>
    </location>
</feature>
<proteinExistence type="predicted"/>
<dbReference type="EMBL" id="MU151056">
    <property type="protein sequence ID" value="KAF9454119.1"/>
    <property type="molecule type" value="Genomic_DNA"/>
</dbReference>
<name>A0A9P6CAG4_9AGAR</name>
<evidence type="ECO:0000313" key="4">
    <source>
        <dbReference type="Proteomes" id="UP000807342"/>
    </source>
</evidence>
<feature type="domain" description="DUF6593" evidence="2">
    <location>
        <begin position="128"/>
        <end position="280"/>
    </location>
</feature>
<dbReference type="Pfam" id="PF20236">
    <property type="entry name" value="DUF6593"/>
    <property type="match status" value="1"/>
</dbReference>
<evidence type="ECO:0000259" key="2">
    <source>
        <dbReference type="Pfam" id="PF20236"/>
    </source>
</evidence>
<dbReference type="Proteomes" id="UP000807342">
    <property type="component" value="Unassembled WGS sequence"/>
</dbReference>
<dbReference type="OrthoDB" id="3174721at2759"/>
<protein>
    <recommendedName>
        <fullName evidence="2">DUF6593 domain-containing protein</fullName>
    </recommendedName>
</protein>
<evidence type="ECO:0000313" key="3">
    <source>
        <dbReference type="EMBL" id="KAF9454119.1"/>
    </source>
</evidence>